<evidence type="ECO:0000313" key="2">
    <source>
        <dbReference type="EMBL" id="AEB33876.1"/>
    </source>
</evidence>
<organism evidence="2">
    <name type="scientific">Mycobacterium sp. (strain JS330)</name>
    <dbReference type="NCBI Taxonomy" id="1004011"/>
    <lineage>
        <taxon>Bacteria</taxon>
        <taxon>Bacillati</taxon>
        <taxon>Actinomycetota</taxon>
        <taxon>Actinomycetes</taxon>
        <taxon>Mycobacteriales</taxon>
        <taxon>Mycobacteriaceae</taxon>
        <taxon>Mycobacterium</taxon>
    </lineage>
</organism>
<protein>
    <submittedName>
        <fullName evidence="2">Uncharacterized protein</fullName>
    </submittedName>
</protein>
<proteinExistence type="predicted"/>
<dbReference type="EMBL" id="HM538831">
    <property type="protein sequence ID" value="AEB33876.1"/>
    <property type="molecule type" value="Genomic_DNA"/>
</dbReference>
<feature type="non-terminal residue" evidence="2">
    <location>
        <position position="1"/>
    </location>
</feature>
<feature type="compositionally biased region" description="Basic and acidic residues" evidence="1">
    <location>
        <begin position="47"/>
        <end position="58"/>
    </location>
</feature>
<sequence>LARHRHDLGVNLGVGLADRDDVARAGGTQGGDDDLLQFVPGAPSGARESRLPRGQHLE</sequence>
<feature type="region of interest" description="Disordered" evidence="1">
    <location>
        <begin position="23"/>
        <end position="58"/>
    </location>
</feature>
<dbReference type="AlphaFoldDB" id="F4ZCH7"/>
<reference evidence="2" key="1">
    <citation type="journal article" date="2011" name="Environ. Microbiol.">
        <title>Catabolic pathway for 2-nitroimidazole involves a novel nitrohydrolase that also confers drug resistance.</title>
        <authorList>
            <person name="Qu Y."/>
            <person name="Spain J.C."/>
        </authorList>
    </citation>
    <scope>NUCLEOTIDE SEQUENCE</scope>
    <source>
        <strain evidence="2">JS330</strain>
    </source>
</reference>
<evidence type="ECO:0000256" key="1">
    <source>
        <dbReference type="SAM" id="MobiDB-lite"/>
    </source>
</evidence>
<name>F4ZCH7_MYCS0</name>
<accession>F4ZCH7</accession>